<keyword evidence="4 5" id="KW-0732">Signal</keyword>
<organism evidence="6 7">
    <name type="scientific">Limnohabitans radicicola</name>
    <dbReference type="NCBI Taxonomy" id="2771427"/>
    <lineage>
        <taxon>Bacteria</taxon>
        <taxon>Pseudomonadati</taxon>
        <taxon>Pseudomonadota</taxon>
        <taxon>Betaproteobacteria</taxon>
        <taxon>Burkholderiales</taxon>
        <taxon>Comamonadaceae</taxon>
        <taxon>Limnohabitans</taxon>
    </lineage>
</organism>
<protein>
    <submittedName>
        <fullName evidence="6">ABC transporter substrate-binding protein</fullName>
    </submittedName>
</protein>
<evidence type="ECO:0000256" key="3">
    <source>
        <dbReference type="ARBA" id="ARBA00022448"/>
    </source>
</evidence>
<evidence type="ECO:0000256" key="2">
    <source>
        <dbReference type="ARBA" id="ARBA00008520"/>
    </source>
</evidence>
<evidence type="ECO:0000313" key="6">
    <source>
        <dbReference type="EMBL" id="MBD8051955.1"/>
    </source>
</evidence>
<keyword evidence="3" id="KW-0813">Transport</keyword>
<feature type="signal peptide" evidence="5">
    <location>
        <begin position="1"/>
        <end position="24"/>
    </location>
</feature>
<evidence type="ECO:0000256" key="5">
    <source>
        <dbReference type="SAM" id="SignalP"/>
    </source>
</evidence>
<dbReference type="AlphaFoldDB" id="A0A927FLZ8"/>
<proteinExistence type="inferred from homology"/>
<dbReference type="SUPFAM" id="SSF53850">
    <property type="entry name" value="Periplasmic binding protein-like II"/>
    <property type="match status" value="1"/>
</dbReference>
<dbReference type="InterPro" id="IPR050490">
    <property type="entry name" value="Bact_solute-bd_prot1"/>
</dbReference>
<evidence type="ECO:0000256" key="4">
    <source>
        <dbReference type="ARBA" id="ARBA00022729"/>
    </source>
</evidence>
<accession>A0A927FLZ8</accession>
<dbReference type="CDD" id="cd14750">
    <property type="entry name" value="PBP2_TMBP"/>
    <property type="match status" value="1"/>
</dbReference>
<sequence length="431" mass="47398">MVNWVSKKTSALCMAWALTLPAHRAVAAELTVACGPSGTDVSYCFKYAQQWAQKKGHTVRNFSPPSSVPDKLALYRQLFAAKSTDIDVLQVDLVWPGLLKDHLLDLRPWTRGEESQHFKTLIEGNTVQGRLVALPWYTDAGVLYYRKDLLARYGQPVPSTWQALRDIAKRIQTAERARGHSDFHGFLFQGKADEGLTCHALEWIASSGGGEVLGASGEITAHNPAAAAALDMAARWIGDISPLGVLNHEPEDSRGVFQNGHALFMRNWPYAWALMQKDDSPVKDKVGIAPMPGLQASGGRSAVGGWQLGVSRYSKHPELAADLVLYMTSAAVQLERAIGGAFNPTRPALYEDRALIAANPHMPALRTIIDQGVIRPSTLTGLKYPQVSQSIWYAAHDALSGRMDGDEALARLKKRLQRIKRKSWSSQTDLR</sequence>
<gene>
    <name evidence="6" type="ORF">IC609_15570</name>
</gene>
<dbReference type="Gene3D" id="3.40.190.10">
    <property type="entry name" value="Periplasmic binding protein-like II"/>
    <property type="match status" value="2"/>
</dbReference>
<dbReference type="Pfam" id="PF01547">
    <property type="entry name" value="SBP_bac_1"/>
    <property type="match status" value="1"/>
</dbReference>
<reference evidence="6" key="1">
    <citation type="submission" date="2020-09" db="EMBL/GenBank/DDBJ databases">
        <title>Genome seq and assembly of Limnohabitants sp.</title>
        <authorList>
            <person name="Chhetri G."/>
        </authorList>
    </citation>
    <scope>NUCLEOTIDE SEQUENCE</scope>
    <source>
        <strain evidence="6">JUR4</strain>
    </source>
</reference>
<name>A0A927FLZ8_9BURK</name>
<dbReference type="InterPro" id="IPR006059">
    <property type="entry name" value="SBP"/>
</dbReference>
<dbReference type="GO" id="GO:0042597">
    <property type="term" value="C:periplasmic space"/>
    <property type="evidence" value="ECO:0007669"/>
    <property type="project" value="UniProtKB-SubCell"/>
</dbReference>
<dbReference type="EMBL" id="JACYFT010000005">
    <property type="protein sequence ID" value="MBD8051955.1"/>
    <property type="molecule type" value="Genomic_DNA"/>
</dbReference>
<dbReference type="PANTHER" id="PTHR43649:SF34">
    <property type="entry name" value="ABC TRANSPORTER PERIPLASMIC-BINDING PROTEIN YCJN-RELATED"/>
    <property type="match status" value="1"/>
</dbReference>
<comment type="caution">
    <text evidence="6">The sequence shown here is derived from an EMBL/GenBank/DDBJ whole genome shotgun (WGS) entry which is preliminary data.</text>
</comment>
<comment type="subcellular location">
    <subcellularLocation>
        <location evidence="1">Periplasm</location>
    </subcellularLocation>
</comment>
<evidence type="ECO:0000313" key="7">
    <source>
        <dbReference type="Proteomes" id="UP000647424"/>
    </source>
</evidence>
<dbReference type="Proteomes" id="UP000647424">
    <property type="component" value="Unassembled WGS sequence"/>
</dbReference>
<dbReference type="PANTHER" id="PTHR43649">
    <property type="entry name" value="ARABINOSE-BINDING PROTEIN-RELATED"/>
    <property type="match status" value="1"/>
</dbReference>
<comment type="similarity">
    <text evidence="2">Belongs to the bacterial solute-binding protein 1 family.</text>
</comment>
<evidence type="ECO:0000256" key="1">
    <source>
        <dbReference type="ARBA" id="ARBA00004418"/>
    </source>
</evidence>
<keyword evidence="7" id="KW-1185">Reference proteome</keyword>
<feature type="chain" id="PRO_5038103594" evidence="5">
    <location>
        <begin position="25"/>
        <end position="431"/>
    </location>
</feature>